<reference evidence="2" key="2">
    <citation type="journal article" date="2021" name="PeerJ">
        <title>Extensive microbial diversity within the chicken gut microbiome revealed by metagenomics and culture.</title>
        <authorList>
            <person name="Gilroy R."/>
            <person name="Ravi A."/>
            <person name="Getino M."/>
            <person name="Pursley I."/>
            <person name="Horton D.L."/>
            <person name="Alikhan N.F."/>
            <person name="Baker D."/>
            <person name="Gharbi K."/>
            <person name="Hall N."/>
            <person name="Watson M."/>
            <person name="Adriaenssens E.M."/>
            <person name="Foster-Nyarko E."/>
            <person name="Jarju S."/>
            <person name="Secka A."/>
            <person name="Antonio M."/>
            <person name="Oren A."/>
            <person name="Chaudhuri R.R."/>
            <person name="La Ragione R."/>
            <person name="Hildebrand F."/>
            <person name="Pallen M.J."/>
        </authorList>
    </citation>
    <scope>NUCLEOTIDE SEQUENCE</scope>
    <source>
        <strain evidence="2">C6-149</strain>
    </source>
</reference>
<keyword evidence="1" id="KW-1133">Transmembrane helix</keyword>
<feature type="transmembrane region" description="Helical" evidence="1">
    <location>
        <begin position="20"/>
        <end position="41"/>
    </location>
</feature>
<dbReference type="EMBL" id="JADIMP010000007">
    <property type="protein sequence ID" value="MBO8440898.1"/>
    <property type="molecule type" value="Genomic_DNA"/>
</dbReference>
<dbReference type="Gene3D" id="3.10.450.40">
    <property type="match status" value="1"/>
</dbReference>
<keyword evidence="1" id="KW-0812">Transmembrane</keyword>
<keyword evidence="1" id="KW-0472">Membrane</keyword>
<name>A0A9D9H8T6_9LACO</name>
<evidence type="ECO:0000313" key="3">
    <source>
        <dbReference type="Proteomes" id="UP000823614"/>
    </source>
</evidence>
<protein>
    <recommendedName>
        <fullName evidence="4">DUF5590 domain-containing protein</fullName>
    </recommendedName>
</protein>
<dbReference type="AlphaFoldDB" id="A0A9D9H8T6"/>
<comment type="caution">
    <text evidence="2">The sequence shown here is derived from an EMBL/GenBank/DDBJ whole genome shotgun (WGS) entry which is preliminary data.</text>
</comment>
<reference evidence="2" key="1">
    <citation type="submission" date="2020-10" db="EMBL/GenBank/DDBJ databases">
        <authorList>
            <person name="Gilroy R."/>
        </authorList>
    </citation>
    <scope>NUCLEOTIDE SEQUENCE</scope>
    <source>
        <strain evidence="2">C6-149</strain>
    </source>
</reference>
<organism evidence="2 3">
    <name type="scientific">Candidatus Gallilactobacillus intestinavium</name>
    <dbReference type="NCBI Taxonomy" id="2840838"/>
    <lineage>
        <taxon>Bacteria</taxon>
        <taxon>Bacillati</taxon>
        <taxon>Bacillota</taxon>
        <taxon>Bacilli</taxon>
        <taxon>Lactobacillales</taxon>
        <taxon>Lactobacillaceae</taxon>
        <taxon>Lactobacillaceae incertae sedis</taxon>
        <taxon>Candidatus Gallilactobacillus</taxon>
    </lineage>
</organism>
<accession>A0A9D9H8T6</accession>
<sequence>MQQRRVRKKTKKNYWSQFVLYLLLSLIVIIIGTILFFSNALKPEDNGFNEVKSVARNKGITNFNNFMTVNQKVTYYAVGGVKDGRSVYFILNKHNHRSKLVNVNNGTTKNYILNKVWNTQKPKRVYNIGLVFKNKKAVWEVSLLNNNGRLCYDLFTFNTGKLIKSEIL</sequence>
<evidence type="ECO:0000256" key="1">
    <source>
        <dbReference type="SAM" id="Phobius"/>
    </source>
</evidence>
<proteinExistence type="predicted"/>
<dbReference type="Proteomes" id="UP000823614">
    <property type="component" value="Unassembled WGS sequence"/>
</dbReference>
<gene>
    <name evidence="2" type="ORF">IAA89_00380</name>
</gene>
<evidence type="ECO:0000313" key="2">
    <source>
        <dbReference type="EMBL" id="MBO8440898.1"/>
    </source>
</evidence>
<dbReference type="InterPro" id="IPR046350">
    <property type="entry name" value="Cystatin_sf"/>
</dbReference>
<evidence type="ECO:0008006" key="4">
    <source>
        <dbReference type="Google" id="ProtNLM"/>
    </source>
</evidence>
<dbReference type="SUPFAM" id="SSF54403">
    <property type="entry name" value="Cystatin/monellin"/>
    <property type="match status" value="1"/>
</dbReference>